<evidence type="ECO:0000256" key="6">
    <source>
        <dbReference type="SAM" id="SignalP"/>
    </source>
</evidence>
<dbReference type="AlphaFoldDB" id="A0AA38S6D1"/>
<dbReference type="SUPFAM" id="SSF49785">
    <property type="entry name" value="Galactose-binding domain-like"/>
    <property type="match status" value="1"/>
</dbReference>
<dbReference type="Pfam" id="PF04862">
    <property type="entry name" value="DUF642"/>
    <property type="match status" value="2"/>
</dbReference>
<evidence type="ECO:0000256" key="4">
    <source>
        <dbReference type="ARBA" id="ARBA00022729"/>
    </source>
</evidence>
<evidence type="ECO:0000313" key="9">
    <source>
        <dbReference type="Proteomes" id="UP001172457"/>
    </source>
</evidence>
<keyword evidence="9" id="KW-1185">Reference proteome</keyword>
<dbReference type="GO" id="GO:0005886">
    <property type="term" value="C:plasma membrane"/>
    <property type="evidence" value="ECO:0007669"/>
    <property type="project" value="TreeGrafter"/>
</dbReference>
<keyword evidence="4 6" id="KW-0732">Signal</keyword>
<comment type="subcellular location">
    <subcellularLocation>
        <location evidence="1">Secreted</location>
        <location evidence="1">Cell wall</location>
    </subcellularLocation>
</comment>
<comment type="caution">
    <text evidence="8">The sequence shown here is derived from an EMBL/GenBank/DDBJ whole genome shotgun (WGS) entry which is preliminary data.</text>
</comment>
<dbReference type="PANTHER" id="PTHR31265">
    <property type="entry name" value="OS02G0527500 PROTEIN-RELATED"/>
    <property type="match status" value="1"/>
</dbReference>
<dbReference type="Gene3D" id="2.60.120.260">
    <property type="entry name" value="Galactose-binding domain-like"/>
    <property type="match status" value="2"/>
</dbReference>
<evidence type="ECO:0000256" key="2">
    <source>
        <dbReference type="ARBA" id="ARBA00022512"/>
    </source>
</evidence>
<evidence type="ECO:0000256" key="3">
    <source>
        <dbReference type="ARBA" id="ARBA00022525"/>
    </source>
</evidence>
<evidence type="ECO:0000313" key="8">
    <source>
        <dbReference type="EMBL" id="KAJ9536439.1"/>
    </source>
</evidence>
<accession>A0AA38S6D1</accession>
<evidence type="ECO:0000259" key="7">
    <source>
        <dbReference type="Pfam" id="PF04862"/>
    </source>
</evidence>
<dbReference type="EMBL" id="JARYMX010000022">
    <property type="protein sequence ID" value="KAJ9536439.1"/>
    <property type="molecule type" value="Genomic_DNA"/>
</dbReference>
<dbReference type="FunFam" id="2.60.120.260:FF:000031">
    <property type="entry name" value="DUF642 family protein"/>
    <property type="match status" value="1"/>
</dbReference>
<organism evidence="8 9">
    <name type="scientific">Centaurea solstitialis</name>
    <name type="common">yellow star-thistle</name>
    <dbReference type="NCBI Taxonomy" id="347529"/>
    <lineage>
        <taxon>Eukaryota</taxon>
        <taxon>Viridiplantae</taxon>
        <taxon>Streptophyta</taxon>
        <taxon>Embryophyta</taxon>
        <taxon>Tracheophyta</taxon>
        <taxon>Spermatophyta</taxon>
        <taxon>Magnoliopsida</taxon>
        <taxon>eudicotyledons</taxon>
        <taxon>Gunneridae</taxon>
        <taxon>Pentapetalae</taxon>
        <taxon>asterids</taxon>
        <taxon>campanulids</taxon>
        <taxon>Asterales</taxon>
        <taxon>Asteraceae</taxon>
        <taxon>Carduoideae</taxon>
        <taxon>Cardueae</taxon>
        <taxon>Centaureinae</taxon>
        <taxon>Centaurea</taxon>
    </lineage>
</organism>
<reference evidence="8" key="1">
    <citation type="submission" date="2023-03" db="EMBL/GenBank/DDBJ databases">
        <title>Chromosome-scale reference genome and RAD-based genetic map of yellow starthistle (Centaurea solstitialis) reveal putative structural variation and QTLs associated with invader traits.</title>
        <authorList>
            <person name="Reatini B."/>
            <person name="Cang F.A."/>
            <person name="Jiang Q."/>
            <person name="Mckibben M.T.W."/>
            <person name="Barker M.S."/>
            <person name="Rieseberg L.H."/>
            <person name="Dlugosch K.M."/>
        </authorList>
    </citation>
    <scope>NUCLEOTIDE SEQUENCE</scope>
    <source>
        <strain evidence="8">CAN-66</strain>
        <tissue evidence="8">Leaf</tissue>
    </source>
</reference>
<keyword evidence="3" id="KW-0964">Secreted</keyword>
<evidence type="ECO:0000256" key="1">
    <source>
        <dbReference type="ARBA" id="ARBA00004191"/>
    </source>
</evidence>
<keyword evidence="2" id="KW-0134">Cell wall</keyword>
<feature type="domain" description="DUF642" evidence="7">
    <location>
        <begin position="32"/>
        <end position="176"/>
    </location>
</feature>
<sequence>MALSSPTTTAISFPLFCLLLARFLTVFAAEDGLLTNGDFETPPSGGFADGGLGDGPSDIPSWKLNGTVELVASGQKQGGMILIVPEGRHAVRLGNDAQISQEVKLEKGEIYSITFSASRTCAQLESLNVSVPPASQTIDLQTLYSVQGWDTYAWAFQADQEDANVVFTNPGMEDDPHNAVLNGDFEEGPWMFRNASLGVLLPTNLDEETSSLPGWIVESNRAVRYIDSYHFNVPGGKRALELLSGKEGIISQMVPTTPNKPYRMTFSLGHAGDKCKQPLAVMAFAGDQAENIHYTPNANSTFQTADVNFTAKAERTRLAFYSVYYNTRSDDMSSLCGPVVDDVRVVVSEGIRCLRWSWYSLKCYKTKQNKTEHNKTRQNLTVV</sequence>
<dbReference type="Proteomes" id="UP001172457">
    <property type="component" value="Unassembled WGS sequence"/>
</dbReference>
<evidence type="ECO:0000256" key="5">
    <source>
        <dbReference type="ARBA" id="ARBA00023180"/>
    </source>
</evidence>
<feature type="domain" description="DUF642" evidence="7">
    <location>
        <begin position="180"/>
        <end position="345"/>
    </location>
</feature>
<name>A0AA38S6D1_9ASTR</name>
<feature type="chain" id="PRO_5041342473" description="DUF642 domain-containing protein" evidence="6">
    <location>
        <begin position="29"/>
        <end position="383"/>
    </location>
</feature>
<feature type="signal peptide" evidence="6">
    <location>
        <begin position="1"/>
        <end position="28"/>
    </location>
</feature>
<protein>
    <recommendedName>
        <fullName evidence="7">DUF642 domain-containing protein</fullName>
    </recommendedName>
</protein>
<proteinExistence type="predicted"/>
<dbReference type="PANTHER" id="PTHR31265:SF1">
    <property type="entry name" value="OS01G0756600 PROTEIN"/>
    <property type="match status" value="1"/>
</dbReference>
<keyword evidence="5" id="KW-0325">Glycoprotein</keyword>
<dbReference type="InterPro" id="IPR008979">
    <property type="entry name" value="Galactose-bd-like_sf"/>
</dbReference>
<dbReference type="InterPro" id="IPR006946">
    <property type="entry name" value="DGR2-like_dom"/>
</dbReference>
<gene>
    <name evidence="8" type="ORF">OSB04_un000374</name>
</gene>
<dbReference type="InterPro" id="IPR052437">
    <property type="entry name" value="Pectin_Meth_Modulator"/>
</dbReference>